<dbReference type="GO" id="GO:0016705">
    <property type="term" value="F:oxidoreductase activity, acting on paired donors, with incorporation or reduction of molecular oxygen"/>
    <property type="evidence" value="ECO:0007669"/>
    <property type="project" value="InterPro"/>
</dbReference>
<evidence type="ECO:0000256" key="3">
    <source>
        <dbReference type="ARBA" id="ARBA00010617"/>
    </source>
</evidence>
<comment type="pathway">
    <text evidence="2">Secondary metabolite biosynthesis.</text>
</comment>
<dbReference type="Pfam" id="PF00067">
    <property type="entry name" value="p450"/>
    <property type="match status" value="1"/>
</dbReference>
<dbReference type="SUPFAM" id="SSF48264">
    <property type="entry name" value="Cytochrome P450"/>
    <property type="match status" value="1"/>
</dbReference>
<accession>A0A286UHT8</accession>
<keyword evidence="4 8" id="KW-0479">Metal-binding</keyword>
<feature type="transmembrane region" description="Helical" evidence="9">
    <location>
        <begin position="68"/>
        <end position="87"/>
    </location>
</feature>
<dbReference type="PRINTS" id="PR00463">
    <property type="entry name" value="EP450I"/>
</dbReference>
<evidence type="ECO:0000256" key="1">
    <source>
        <dbReference type="ARBA" id="ARBA00001971"/>
    </source>
</evidence>
<organism evidence="10 11">
    <name type="scientific">Pyrrhoderma noxium</name>
    <dbReference type="NCBI Taxonomy" id="2282107"/>
    <lineage>
        <taxon>Eukaryota</taxon>
        <taxon>Fungi</taxon>
        <taxon>Dikarya</taxon>
        <taxon>Basidiomycota</taxon>
        <taxon>Agaricomycotina</taxon>
        <taxon>Agaricomycetes</taxon>
        <taxon>Hymenochaetales</taxon>
        <taxon>Hymenochaetaceae</taxon>
        <taxon>Pyrrhoderma</taxon>
    </lineage>
</organism>
<keyword evidence="9" id="KW-1133">Transmembrane helix</keyword>
<keyword evidence="6 8" id="KW-0408">Iron</keyword>
<dbReference type="GO" id="GO:0004497">
    <property type="term" value="F:monooxygenase activity"/>
    <property type="evidence" value="ECO:0007669"/>
    <property type="project" value="UniProtKB-KW"/>
</dbReference>
<evidence type="ECO:0000256" key="9">
    <source>
        <dbReference type="SAM" id="Phobius"/>
    </source>
</evidence>
<dbReference type="InterPro" id="IPR001128">
    <property type="entry name" value="Cyt_P450"/>
</dbReference>
<comment type="similarity">
    <text evidence="3">Belongs to the cytochrome P450 family.</text>
</comment>
<keyword evidence="8" id="KW-0349">Heme</keyword>
<evidence type="ECO:0000256" key="4">
    <source>
        <dbReference type="ARBA" id="ARBA00022723"/>
    </source>
</evidence>
<sequence length="559" mass="63198">MHALSLFSSLDLRDALVFVLSGALGTYLIYKKYEIQPSSYLITLSLLAVTPFFCSSFLVSHFKTTTLAYAIGFSLFYASLLSNIIIYRLSPWHPLAKYPGPLLAKVSKYWIIRVVRRGELHRTIMDLHRIYGPYVRTGPNELSIVDADNLSALLAPDMPRGPIWDGRVNPDAPASLISSRSSKEHAKKRVPWNHAFSSASIREYQVTITVRVRQLVGELKKRADRGEALNIVPWLSYFAFDFMGDMAFGGAFEFMSDGDKEGIIGLMMERIDSSAWQQHIPWATRLLLRLPFVTNKIIKFRRFTIQCAKQRHTRGSQYKDLFYYLSNEGSDDPSKFNLTEAVANGELAIIAGSDTTSTTLSGVFYYLLTNPKCYNRLQAELDSVFPLNEGEPDPSKFPQLTYLNAVINETLRLQPPLPTTLHRAPEKGSGGKWIGKHFFNEGTAINVPPYVLHRDERYFSPSTDSFWPDRWLVPELRDFSVLGKENNDLPVITNTSAFIPFSIGHANCAGKRLALAEMRTVIAFLLHHFDMCLAEGININMSLGLVLNTSFMHKQNYQP</sequence>
<protein>
    <submittedName>
        <fullName evidence="10">Cytochrome P450</fullName>
    </submittedName>
</protein>
<dbReference type="Gene3D" id="1.10.630.10">
    <property type="entry name" value="Cytochrome P450"/>
    <property type="match status" value="1"/>
</dbReference>
<dbReference type="STRING" id="2282107.A0A286UHT8"/>
<dbReference type="PANTHER" id="PTHR24305">
    <property type="entry name" value="CYTOCHROME P450"/>
    <property type="match status" value="1"/>
</dbReference>
<keyword evidence="9" id="KW-0472">Membrane</keyword>
<dbReference type="PRINTS" id="PR00385">
    <property type="entry name" value="P450"/>
</dbReference>
<dbReference type="Proteomes" id="UP000217199">
    <property type="component" value="Unassembled WGS sequence"/>
</dbReference>
<evidence type="ECO:0000313" key="11">
    <source>
        <dbReference type="Proteomes" id="UP000217199"/>
    </source>
</evidence>
<evidence type="ECO:0000256" key="7">
    <source>
        <dbReference type="ARBA" id="ARBA00023033"/>
    </source>
</evidence>
<evidence type="ECO:0000256" key="8">
    <source>
        <dbReference type="PIRSR" id="PIRSR602401-1"/>
    </source>
</evidence>
<dbReference type="InterPro" id="IPR050121">
    <property type="entry name" value="Cytochrome_P450_monoxygenase"/>
</dbReference>
<dbReference type="InterPro" id="IPR036396">
    <property type="entry name" value="Cyt_P450_sf"/>
</dbReference>
<gene>
    <name evidence="10" type="ORF">PNOK_0601500</name>
</gene>
<evidence type="ECO:0000313" key="10">
    <source>
        <dbReference type="EMBL" id="PAV19171.1"/>
    </source>
</evidence>
<dbReference type="EMBL" id="NBII01000005">
    <property type="protein sequence ID" value="PAV19171.1"/>
    <property type="molecule type" value="Genomic_DNA"/>
</dbReference>
<feature type="transmembrane region" description="Helical" evidence="9">
    <location>
        <begin position="42"/>
        <end position="62"/>
    </location>
</feature>
<dbReference type="PANTHER" id="PTHR24305:SF187">
    <property type="entry name" value="P450, PUTATIVE (EUROFUNG)-RELATED"/>
    <property type="match status" value="1"/>
</dbReference>
<evidence type="ECO:0000256" key="2">
    <source>
        <dbReference type="ARBA" id="ARBA00005179"/>
    </source>
</evidence>
<dbReference type="InterPro" id="IPR002401">
    <property type="entry name" value="Cyt_P450_E_grp-I"/>
</dbReference>
<feature type="transmembrane region" description="Helical" evidence="9">
    <location>
        <begin position="12"/>
        <end position="30"/>
    </location>
</feature>
<dbReference type="AlphaFoldDB" id="A0A286UHT8"/>
<keyword evidence="7" id="KW-0503">Monooxygenase</keyword>
<dbReference type="InParanoid" id="A0A286UHT8"/>
<name>A0A286UHT8_9AGAM</name>
<comment type="cofactor">
    <cofactor evidence="1 8">
        <name>heme</name>
        <dbReference type="ChEBI" id="CHEBI:30413"/>
    </cofactor>
</comment>
<evidence type="ECO:0000256" key="5">
    <source>
        <dbReference type="ARBA" id="ARBA00023002"/>
    </source>
</evidence>
<dbReference type="OrthoDB" id="6692864at2759"/>
<keyword evidence="5" id="KW-0560">Oxidoreductase</keyword>
<reference evidence="10 11" key="1">
    <citation type="journal article" date="2017" name="Mol. Ecol.">
        <title>Comparative and population genomic landscape of Phellinus noxius: A hypervariable fungus causing root rot in trees.</title>
        <authorList>
            <person name="Chung C.L."/>
            <person name="Lee T.J."/>
            <person name="Akiba M."/>
            <person name="Lee H.H."/>
            <person name="Kuo T.H."/>
            <person name="Liu D."/>
            <person name="Ke H.M."/>
            <person name="Yokoi T."/>
            <person name="Roa M.B."/>
            <person name="Lu M.J."/>
            <person name="Chang Y.Y."/>
            <person name="Ann P.J."/>
            <person name="Tsai J.N."/>
            <person name="Chen C.Y."/>
            <person name="Tzean S.S."/>
            <person name="Ota Y."/>
            <person name="Hattori T."/>
            <person name="Sahashi N."/>
            <person name="Liou R.F."/>
            <person name="Kikuchi T."/>
            <person name="Tsai I.J."/>
        </authorList>
    </citation>
    <scope>NUCLEOTIDE SEQUENCE [LARGE SCALE GENOMIC DNA]</scope>
    <source>
        <strain evidence="10 11">FFPRI411160</strain>
    </source>
</reference>
<keyword evidence="11" id="KW-1185">Reference proteome</keyword>
<dbReference type="CDD" id="cd11061">
    <property type="entry name" value="CYP67-like"/>
    <property type="match status" value="1"/>
</dbReference>
<evidence type="ECO:0000256" key="6">
    <source>
        <dbReference type="ARBA" id="ARBA00023004"/>
    </source>
</evidence>
<proteinExistence type="inferred from homology"/>
<dbReference type="GO" id="GO:0020037">
    <property type="term" value="F:heme binding"/>
    <property type="evidence" value="ECO:0007669"/>
    <property type="project" value="InterPro"/>
</dbReference>
<feature type="binding site" description="axial binding residue" evidence="8">
    <location>
        <position position="508"/>
    </location>
    <ligand>
        <name>heme</name>
        <dbReference type="ChEBI" id="CHEBI:30413"/>
    </ligand>
    <ligandPart>
        <name>Fe</name>
        <dbReference type="ChEBI" id="CHEBI:18248"/>
    </ligandPart>
</feature>
<keyword evidence="9" id="KW-0812">Transmembrane</keyword>
<dbReference type="GO" id="GO:0005506">
    <property type="term" value="F:iron ion binding"/>
    <property type="evidence" value="ECO:0007669"/>
    <property type="project" value="InterPro"/>
</dbReference>
<comment type="caution">
    <text evidence="10">The sequence shown here is derived from an EMBL/GenBank/DDBJ whole genome shotgun (WGS) entry which is preliminary data.</text>
</comment>